<dbReference type="Gene3D" id="3.10.580.10">
    <property type="entry name" value="CBS-domain"/>
    <property type="match status" value="1"/>
</dbReference>
<feature type="site" description="Catalytically relevant" evidence="5">
    <location>
        <position position="105"/>
    </location>
</feature>
<dbReference type="CDD" id="cd04604">
    <property type="entry name" value="CBS_pair_SIS_assoc"/>
    <property type="match status" value="1"/>
</dbReference>
<dbReference type="Pfam" id="PF01380">
    <property type="entry name" value="SIS"/>
    <property type="match status" value="1"/>
</dbReference>
<evidence type="ECO:0000256" key="5">
    <source>
        <dbReference type="PIRSR" id="PIRSR004692-3"/>
    </source>
</evidence>
<dbReference type="PANTHER" id="PTHR42745:SF1">
    <property type="entry name" value="ARABINOSE 5-PHOSPHATE ISOMERASE KDSD"/>
    <property type="match status" value="1"/>
</dbReference>
<evidence type="ECO:0000256" key="4">
    <source>
        <dbReference type="PIRNR" id="PIRNR004692"/>
    </source>
</evidence>
<dbReference type="EMBL" id="ACDE02000013">
    <property type="protein sequence ID" value="EEO39705.1"/>
    <property type="molecule type" value="Genomic_DNA"/>
</dbReference>
<comment type="caution">
    <text evidence="10">The sequence shown here is derived from an EMBL/GenBank/DDBJ whole genome shotgun (WGS) entry which is preliminary data.</text>
</comment>
<dbReference type="RefSeq" id="WP_008802602.1">
    <property type="nucleotide sequence ID" value="NZ_KQ235735.1"/>
</dbReference>
<feature type="site" description="Catalytically relevant" evidence="5">
    <location>
        <position position="146"/>
    </location>
</feature>
<keyword evidence="2" id="KW-0677">Repeat</keyword>
<evidence type="ECO:0000256" key="2">
    <source>
        <dbReference type="ARBA" id="ARBA00022737"/>
    </source>
</evidence>
<dbReference type="InterPro" id="IPR050986">
    <property type="entry name" value="GutQ/KpsF_isomerases"/>
</dbReference>
<comment type="similarity">
    <text evidence="1 4">Belongs to the SIS family. GutQ/KpsF subfamily.</text>
</comment>
<dbReference type="InterPro" id="IPR001347">
    <property type="entry name" value="SIS_dom"/>
</dbReference>
<dbReference type="GO" id="GO:0005975">
    <property type="term" value="P:carbohydrate metabolic process"/>
    <property type="evidence" value="ECO:0007669"/>
    <property type="project" value="InterPro"/>
</dbReference>
<gene>
    <name evidence="10" type="ORF">FSCG_00418</name>
</gene>
<dbReference type="PROSITE" id="PS51371">
    <property type="entry name" value="CBS"/>
    <property type="match status" value="2"/>
</dbReference>
<evidence type="ECO:0000256" key="7">
    <source>
        <dbReference type="SAM" id="Coils"/>
    </source>
</evidence>
<proteinExistence type="inferred from homology"/>
<evidence type="ECO:0000256" key="6">
    <source>
        <dbReference type="PROSITE-ProRule" id="PRU00703"/>
    </source>
</evidence>
<dbReference type="GO" id="GO:0019146">
    <property type="term" value="F:arabinose-5-phosphate isomerase activity"/>
    <property type="evidence" value="ECO:0007669"/>
    <property type="project" value="UniProtKB-ARBA"/>
</dbReference>
<feature type="domain" description="CBS" evidence="8">
    <location>
        <begin position="272"/>
        <end position="323"/>
    </location>
</feature>
<protein>
    <submittedName>
        <fullName evidence="10">KpsF/GutQ family sugar isomerase</fullName>
    </submittedName>
</protein>
<dbReference type="InterPro" id="IPR035474">
    <property type="entry name" value="SIS_Kpsf"/>
</dbReference>
<dbReference type="HOGENOM" id="CLU_040681_13_1_0"/>
<evidence type="ECO:0000259" key="9">
    <source>
        <dbReference type="PROSITE" id="PS51464"/>
    </source>
</evidence>
<dbReference type="GO" id="GO:0097367">
    <property type="term" value="F:carbohydrate derivative binding"/>
    <property type="evidence" value="ECO:0007669"/>
    <property type="project" value="InterPro"/>
</dbReference>
<dbReference type="InterPro" id="IPR004800">
    <property type="entry name" value="KdsD/KpsF-type"/>
</dbReference>
<dbReference type="GO" id="GO:1901135">
    <property type="term" value="P:carbohydrate derivative metabolic process"/>
    <property type="evidence" value="ECO:0007669"/>
    <property type="project" value="InterPro"/>
</dbReference>
<feature type="site" description="Catalytically relevant" evidence="5">
    <location>
        <position position="53"/>
    </location>
</feature>
<keyword evidence="10" id="KW-0413">Isomerase</keyword>
<evidence type="ECO:0000313" key="10">
    <source>
        <dbReference type="EMBL" id="EEO39705.1"/>
    </source>
</evidence>
<feature type="domain" description="CBS" evidence="8">
    <location>
        <begin position="204"/>
        <end position="266"/>
    </location>
</feature>
<feature type="domain" description="SIS" evidence="9">
    <location>
        <begin position="35"/>
        <end position="178"/>
    </location>
</feature>
<sequence>MLDQEIIEIAKNIYNTEIKSLELRMNKLSENFVKVVRKIYDCKGKVVVTGIGKTGIIGKKISATFASTGTTSIFMNSTEGLHGDLGIINPEDIVLAISNSGESDEILAIMPAIKNIGAYIIAMTGNINSRLAKASDLYINTHVEEEGCPINLAPMSSTTNALVMGDALAGCLIKLRNFSPQNFAMYHPGGSLGRKLLTRVGNLMKTGEALALCKADTSMEDIVILMSEKKLGVVCVMNEENNILVGIITEGDIRRALSHKEEFFKLKAKDIMTTKYTKVDKEEMATQALSIMEDRPHQINILPVFDKDEFVGVIRIHDLLKVR</sequence>
<feature type="site" description="Catalytically relevant" evidence="5">
    <location>
        <position position="187"/>
    </location>
</feature>
<dbReference type="InterPro" id="IPR046342">
    <property type="entry name" value="CBS_dom_sf"/>
</dbReference>
<name>A0A0M1VST6_FUSVC</name>
<dbReference type="eggNOG" id="COG0794">
    <property type="taxonomic scope" value="Bacteria"/>
</dbReference>
<dbReference type="PROSITE" id="PS51464">
    <property type="entry name" value="SIS"/>
    <property type="match status" value="1"/>
</dbReference>
<dbReference type="eggNOG" id="COG0517">
    <property type="taxonomic scope" value="Bacteria"/>
</dbReference>
<evidence type="ECO:0000313" key="11">
    <source>
        <dbReference type="Proteomes" id="UP000004925"/>
    </source>
</evidence>
<dbReference type="FunFam" id="3.40.50.10490:FF:000011">
    <property type="entry name" value="Arabinose 5-phosphate isomerase"/>
    <property type="match status" value="1"/>
</dbReference>
<reference evidence="10 11" key="1">
    <citation type="submission" date="2011-10" db="EMBL/GenBank/DDBJ databases">
        <title>The Genome Sequence of Fusobacterium sp. 4_1_13.</title>
        <authorList>
            <consortium name="The Broad Institute Genome Sequencing Platform"/>
            <person name="Earl A."/>
            <person name="Ward D."/>
            <person name="Feldgarden M."/>
            <person name="Gevers D."/>
            <person name="Strauss J."/>
            <person name="Ambrose C."/>
            <person name="Allen-Vercoe E."/>
            <person name="Young S.K."/>
            <person name="Zeng Q."/>
            <person name="Gargeya S."/>
            <person name="Fitzgerald M."/>
            <person name="Haas B."/>
            <person name="Abouelleil A."/>
            <person name="Alvarado L."/>
            <person name="Arachchi H.M."/>
            <person name="Berlin A."/>
            <person name="Brown A."/>
            <person name="Chapman S.B."/>
            <person name="Chen Z."/>
            <person name="Dunbar C."/>
            <person name="Freedman E."/>
            <person name="Gearin G."/>
            <person name="Goldberg J."/>
            <person name="Griggs A."/>
            <person name="Gujja S."/>
            <person name="Heiman D."/>
            <person name="Howarth C."/>
            <person name="Larson L."/>
            <person name="Lui A."/>
            <person name="MacDonald P.J."/>
            <person name="Montmayeur A."/>
            <person name="Murphy C."/>
            <person name="Neiman D."/>
            <person name="Pearson M."/>
            <person name="Priest M."/>
            <person name="Roberts A."/>
            <person name="Saif S."/>
            <person name="Shea T."/>
            <person name="Shenoy N."/>
            <person name="Sisk P."/>
            <person name="Stolte C."/>
            <person name="Sykes S."/>
            <person name="Wortman J."/>
            <person name="Nusbaum C."/>
            <person name="Birren B."/>
        </authorList>
    </citation>
    <scope>NUCLEOTIDE SEQUENCE [LARGE SCALE GENOMIC DNA]</scope>
    <source>
        <strain evidence="10 11">4_1_13</strain>
    </source>
</reference>
<dbReference type="PIRSF" id="PIRSF004692">
    <property type="entry name" value="KdsD_KpsF"/>
    <property type="match status" value="1"/>
</dbReference>
<organism evidence="10 11">
    <name type="scientific">Fusobacterium vincentii 4_1_13</name>
    <dbReference type="NCBI Taxonomy" id="469606"/>
    <lineage>
        <taxon>Bacteria</taxon>
        <taxon>Fusobacteriati</taxon>
        <taxon>Fusobacteriota</taxon>
        <taxon>Fusobacteriia</taxon>
        <taxon>Fusobacteriales</taxon>
        <taxon>Fusobacteriaceae</taxon>
        <taxon>Fusobacterium</taxon>
    </lineage>
</organism>
<dbReference type="Gene3D" id="3.40.50.10490">
    <property type="entry name" value="Glucose-6-phosphate isomerase like protein, domain 1"/>
    <property type="match status" value="1"/>
</dbReference>
<evidence type="ECO:0000256" key="1">
    <source>
        <dbReference type="ARBA" id="ARBA00008165"/>
    </source>
</evidence>
<dbReference type="SMART" id="SM00116">
    <property type="entry name" value="CBS"/>
    <property type="match status" value="2"/>
</dbReference>
<feature type="coiled-coil region" evidence="7">
    <location>
        <begin position="11"/>
        <end position="38"/>
    </location>
</feature>
<dbReference type="Proteomes" id="UP000004925">
    <property type="component" value="Unassembled WGS sequence"/>
</dbReference>
<dbReference type="Pfam" id="PF00571">
    <property type="entry name" value="CBS"/>
    <property type="match status" value="2"/>
</dbReference>
<dbReference type="SUPFAM" id="SSF53697">
    <property type="entry name" value="SIS domain"/>
    <property type="match status" value="1"/>
</dbReference>
<dbReference type="CDD" id="cd05014">
    <property type="entry name" value="SIS_Kpsf"/>
    <property type="match status" value="1"/>
</dbReference>
<dbReference type="PANTHER" id="PTHR42745">
    <property type="match status" value="1"/>
</dbReference>
<evidence type="ECO:0000259" key="8">
    <source>
        <dbReference type="PROSITE" id="PS51371"/>
    </source>
</evidence>
<keyword evidence="7" id="KW-0175">Coiled coil</keyword>
<dbReference type="NCBIfam" id="TIGR00393">
    <property type="entry name" value="kpsF"/>
    <property type="match status" value="1"/>
</dbReference>
<dbReference type="InterPro" id="IPR000644">
    <property type="entry name" value="CBS_dom"/>
</dbReference>
<accession>A0A0M1VST6</accession>
<dbReference type="InterPro" id="IPR046348">
    <property type="entry name" value="SIS_dom_sf"/>
</dbReference>
<dbReference type="AlphaFoldDB" id="A0A0M1VST6"/>
<evidence type="ECO:0000256" key="3">
    <source>
        <dbReference type="ARBA" id="ARBA00023122"/>
    </source>
</evidence>
<keyword evidence="3 6" id="KW-0129">CBS domain</keyword>